<name>A0A2C4NY41_9BACI</name>
<proteinExistence type="predicted"/>
<dbReference type="EMBL" id="NUSP01000024">
    <property type="protein sequence ID" value="PHD57685.1"/>
    <property type="molecule type" value="Genomic_DNA"/>
</dbReference>
<dbReference type="Proteomes" id="UP000223364">
    <property type="component" value="Unassembled WGS sequence"/>
</dbReference>
<gene>
    <name evidence="1" type="ORF">COF57_22705</name>
</gene>
<dbReference type="RefSeq" id="WP_098815828.1">
    <property type="nucleotide sequence ID" value="NZ_NUSP01000024.1"/>
</dbReference>
<evidence type="ECO:0000313" key="2">
    <source>
        <dbReference type="Proteomes" id="UP000223364"/>
    </source>
</evidence>
<protein>
    <submittedName>
        <fullName evidence="1">Uncharacterized protein</fullName>
    </submittedName>
</protein>
<dbReference type="AlphaFoldDB" id="A0A2C4NY41"/>
<organism evidence="1 2">
    <name type="scientific">Bacillus wiedmannii</name>
    <dbReference type="NCBI Taxonomy" id="1890302"/>
    <lineage>
        <taxon>Bacteria</taxon>
        <taxon>Bacillati</taxon>
        <taxon>Bacillota</taxon>
        <taxon>Bacilli</taxon>
        <taxon>Bacillales</taxon>
        <taxon>Bacillaceae</taxon>
        <taxon>Bacillus</taxon>
        <taxon>Bacillus cereus group</taxon>
    </lineage>
</organism>
<evidence type="ECO:0000313" key="1">
    <source>
        <dbReference type="EMBL" id="PHD57685.1"/>
    </source>
</evidence>
<comment type="caution">
    <text evidence="1">The sequence shown here is derived from an EMBL/GenBank/DDBJ whole genome shotgun (WGS) entry which is preliminary data.</text>
</comment>
<accession>A0A2C4NY41</accession>
<reference evidence="1 2" key="1">
    <citation type="submission" date="2017-09" db="EMBL/GenBank/DDBJ databases">
        <title>Large-scale bioinformatics analysis of Bacillus genomes uncovers conserved roles of natural products in bacterial physiology.</title>
        <authorList>
            <consortium name="Agbiome Team Llc"/>
            <person name="Bleich R.M."/>
            <person name="Grubbs K.J."/>
            <person name="Santa Maria K.C."/>
            <person name="Allen S.E."/>
            <person name="Farag S."/>
            <person name="Shank E.A."/>
            <person name="Bowers A."/>
        </authorList>
    </citation>
    <scope>NUCLEOTIDE SEQUENCE [LARGE SCALE GENOMIC DNA]</scope>
    <source>
        <strain evidence="1 2">AFS044295</strain>
    </source>
</reference>
<sequence>MNDNRYPDYYYVSNNNFYIPNDNNYYDYARHQELQYECPHKLCHINESIITTFTELDTIYEDDVNPLQRIEYKEWRKQVWGYNYPEFKQSTCEKEFKTKNPFGGWITHKQKYPCAYRRTTNAKAFFVVKYPATVEDAVKEHINNCAAAAAVLASKSIYAAVSASSATGVGVVPVAFAAIPAAFEVAKASFWECLTTYHTADVIKRLITTRITHEKKTGEWKRV</sequence>